<comment type="subcellular location">
    <subcellularLocation>
        <location evidence="1">Cytoplasm</location>
    </subcellularLocation>
</comment>
<evidence type="ECO:0000256" key="10">
    <source>
        <dbReference type="SAM" id="MobiDB-lite"/>
    </source>
</evidence>
<dbReference type="Gene3D" id="1.10.150.130">
    <property type="match status" value="1"/>
</dbReference>
<dbReference type="Proteomes" id="UP000319812">
    <property type="component" value="Unassembled WGS sequence"/>
</dbReference>
<evidence type="ECO:0000256" key="4">
    <source>
        <dbReference type="ARBA" id="ARBA00022829"/>
    </source>
</evidence>
<keyword evidence="2" id="KW-0963">Cytoplasm</keyword>
<dbReference type="InterPro" id="IPR050090">
    <property type="entry name" value="Tyrosine_recombinase_XerCD"/>
</dbReference>
<dbReference type="CDD" id="cd00397">
    <property type="entry name" value="DNA_BRE_C"/>
    <property type="match status" value="1"/>
</dbReference>
<evidence type="ECO:0000256" key="9">
    <source>
        <dbReference type="PROSITE-ProRule" id="PRU01248"/>
    </source>
</evidence>
<dbReference type="Gene3D" id="1.10.443.10">
    <property type="entry name" value="Intergrase catalytic core"/>
    <property type="match status" value="1"/>
</dbReference>
<dbReference type="InterPro" id="IPR013762">
    <property type="entry name" value="Integrase-like_cat_sf"/>
</dbReference>
<keyword evidence="6 9" id="KW-0238">DNA-binding</keyword>
<keyword evidence="4" id="KW-0159">Chromosome partition</keyword>
<dbReference type="InterPro" id="IPR002104">
    <property type="entry name" value="Integrase_catalytic"/>
</dbReference>
<evidence type="ECO:0000259" key="11">
    <source>
        <dbReference type="PROSITE" id="PS51898"/>
    </source>
</evidence>
<evidence type="ECO:0000256" key="8">
    <source>
        <dbReference type="ARBA" id="ARBA00023306"/>
    </source>
</evidence>
<dbReference type="InterPro" id="IPR010998">
    <property type="entry name" value="Integrase_recombinase_N"/>
</dbReference>
<dbReference type="AlphaFoldDB" id="A0A4Y4F5T8"/>
<evidence type="ECO:0000256" key="2">
    <source>
        <dbReference type="ARBA" id="ARBA00022490"/>
    </source>
</evidence>
<evidence type="ECO:0000256" key="6">
    <source>
        <dbReference type="ARBA" id="ARBA00023125"/>
    </source>
</evidence>
<keyword evidence="7" id="KW-0233">DNA recombination</keyword>
<dbReference type="PANTHER" id="PTHR30349:SF77">
    <property type="entry name" value="TYROSINE RECOMBINASE XERC"/>
    <property type="match status" value="1"/>
</dbReference>
<dbReference type="PROSITE" id="PS51900">
    <property type="entry name" value="CB"/>
    <property type="match status" value="1"/>
</dbReference>
<evidence type="ECO:0000256" key="7">
    <source>
        <dbReference type="ARBA" id="ARBA00023172"/>
    </source>
</evidence>
<evidence type="ECO:0000259" key="12">
    <source>
        <dbReference type="PROSITE" id="PS51900"/>
    </source>
</evidence>
<comment type="caution">
    <text evidence="13">The sequence shown here is derived from an EMBL/GenBank/DDBJ whole genome shotgun (WGS) entry which is preliminary data.</text>
</comment>
<keyword evidence="3" id="KW-0132">Cell division</keyword>
<organism evidence="13 14">
    <name type="scientific">Halomonas halmophila</name>
    <dbReference type="NCBI Taxonomy" id="252"/>
    <lineage>
        <taxon>Bacteria</taxon>
        <taxon>Pseudomonadati</taxon>
        <taxon>Pseudomonadota</taxon>
        <taxon>Gammaproteobacteria</taxon>
        <taxon>Oceanospirillales</taxon>
        <taxon>Halomonadaceae</taxon>
        <taxon>Halomonas</taxon>
    </lineage>
</organism>
<feature type="domain" description="Core-binding (CB)" evidence="12">
    <location>
        <begin position="47"/>
        <end position="151"/>
    </location>
</feature>
<dbReference type="InterPro" id="IPR044068">
    <property type="entry name" value="CB"/>
</dbReference>
<dbReference type="PANTHER" id="PTHR30349">
    <property type="entry name" value="PHAGE INTEGRASE-RELATED"/>
    <property type="match status" value="1"/>
</dbReference>
<feature type="domain" description="Tyr recombinase" evidence="11">
    <location>
        <begin position="177"/>
        <end position="389"/>
    </location>
</feature>
<dbReference type="PROSITE" id="PS51898">
    <property type="entry name" value="TYR_RECOMBINASE"/>
    <property type="match status" value="1"/>
</dbReference>
<dbReference type="EMBL" id="BJOC01000019">
    <property type="protein sequence ID" value="GED22488.1"/>
    <property type="molecule type" value="Genomic_DNA"/>
</dbReference>
<accession>A0A4Y4F5T8</accession>
<dbReference type="RefSeq" id="WP_141319280.1">
    <property type="nucleotide sequence ID" value="NZ_BJOC01000019.1"/>
</dbReference>
<sequence>MEDDSLPVNSASDAAARPVAEEVGRLLYASADSPALPVSSSGRIQASSDTEAVACWLAEYRASPNTRRAYRREAERLLLWLREAGRSLQDLQRRDLDDFEAFLADPRPRERWVGPTRPRHDPAWRPFRGPLSPSSRRQSLVILQGLFAWLVEAAWLEHNPFRLMRDKRRRLDNRQSSVERYLERPLWQWLWQWLNRPPEEDASRRRQFEWRRQRLLFGFAYLLAPRIGEMAAARMNDFKRREGRWWWQVTGKGGKLASIPVPPDMLQLLADWRQGLGLPPRPAADEEMPVLRGLNGRRGLGENQVYRLMRATFARAADARGLSADGEAQHEAQQLRRATPHWLRHTALTHQAQAGIELRYLAETARHSRLDTTARYLHAEAEEWHRQQSGHGLPASGADDGGTQAL</sequence>
<keyword evidence="5" id="KW-0229">DNA integration</keyword>
<evidence type="ECO:0000256" key="1">
    <source>
        <dbReference type="ARBA" id="ARBA00004496"/>
    </source>
</evidence>
<evidence type="ECO:0000256" key="3">
    <source>
        <dbReference type="ARBA" id="ARBA00022618"/>
    </source>
</evidence>
<keyword evidence="14" id="KW-1185">Reference proteome</keyword>
<name>A0A4Y4F5T8_9GAMM</name>
<keyword evidence="8" id="KW-0131">Cell cycle</keyword>
<dbReference type="GO" id="GO:0051301">
    <property type="term" value="P:cell division"/>
    <property type="evidence" value="ECO:0007669"/>
    <property type="project" value="UniProtKB-KW"/>
</dbReference>
<proteinExistence type="predicted"/>
<protein>
    <recommendedName>
        <fullName evidence="15">Integrase</fullName>
    </recommendedName>
</protein>
<dbReference type="GO" id="GO:0005737">
    <property type="term" value="C:cytoplasm"/>
    <property type="evidence" value="ECO:0007669"/>
    <property type="project" value="UniProtKB-SubCell"/>
</dbReference>
<evidence type="ECO:0000256" key="5">
    <source>
        <dbReference type="ARBA" id="ARBA00022908"/>
    </source>
</evidence>
<dbReference type="Pfam" id="PF00589">
    <property type="entry name" value="Phage_integrase"/>
    <property type="match status" value="1"/>
</dbReference>
<dbReference type="SUPFAM" id="SSF56349">
    <property type="entry name" value="DNA breaking-rejoining enzymes"/>
    <property type="match status" value="1"/>
</dbReference>
<dbReference type="GO" id="GO:0007059">
    <property type="term" value="P:chromosome segregation"/>
    <property type="evidence" value="ECO:0007669"/>
    <property type="project" value="UniProtKB-KW"/>
</dbReference>
<gene>
    <name evidence="13" type="ORF">HHA01_14650</name>
</gene>
<dbReference type="GO" id="GO:0003677">
    <property type="term" value="F:DNA binding"/>
    <property type="evidence" value="ECO:0007669"/>
    <property type="project" value="UniProtKB-UniRule"/>
</dbReference>
<evidence type="ECO:0008006" key="15">
    <source>
        <dbReference type="Google" id="ProtNLM"/>
    </source>
</evidence>
<evidence type="ECO:0000313" key="13">
    <source>
        <dbReference type="EMBL" id="GED22488.1"/>
    </source>
</evidence>
<dbReference type="GO" id="GO:0006310">
    <property type="term" value="P:DNA recombination"/>
    <property type="evidence" value="ECO:0007669"/>
    <property type="project" value="UniProtKB-KW"/>
</dbReference>
<dbReference type="InterPro" id="IPR011010">
    <property type="entry name" value="DNA_brk_join_enz"/>
</dbReference>
<dbReference type="GO" id="GO:0015074">
    <property type="term" value="P:DNA integration"/>
    <property type="evidence" value="ECO:0007669"/>
    <property type="project" value="UniProtKB-KW"/>
</dbReference>
<dbReference type="OrthoDB" id="8610787at2"/>
<feature type="region of interest" description="Disordered" evidence="10">
    <location>
        <begin position="383"/>
        <end position="406"/>
    </location>
</feature>
<evidence type="ECO:0000313" key="14">
    <source>
        <dbReference type="Proteomes" id="UP000319812"/>
    </source>
</evidence>
<reference evidence="13 14" key="1">
    <citation type="submission" date="2019-06" db="EMBL/GenBank/DDBJ databases">
        <title>Whole genome shotgun sequence of Halomonas halmophila NBRC 15537.</title>
        <authorList>
            <person name="Hosoyama A."/>
            <person name="Uohara A."/>
            <person name="Ohji S."/>
            <person name="Ichikawa N."/>
        </authorList>
    </citation>
    <scope>NUCLEOTIDE SEQUENCE [LARGE SCALE GENOMIC DNA]</scope>
    <source>
        <strain evidence="13 14">NBRC 15537</strain>
    </source>
</reference>